<comment type="similarity">
    <text evidence="2">Belongs to the TspO/BZRP family.</text>
</comment>
<keyword evidence="5 6" id="KW-0472">Membrane</keyword>
<proteinExistence type="inferred from homology"/>
<gene>
    <name evidence="7" type="ORF">EVEC_LOCUS3783</name>
</gene>
<dbReference type="AlphaFoldDB" id="A0A0N4V262"/>
<sequence>MWTSEDTKKAILFSCIPGGIALTGFAALARDKSIVDFWKPNWAPVDSKMYSMMDLVSMAPLGYATYLVYKNGGIEYSDTRAALGLYGVNTAFQLATIPLLMKKDLKLLFWNTVLTAGSGVLTAYIDKTAGLLLLPFTLWTGFYAFLTYSLYEKNKPKNLQVELVLIA</sequence>
<evidence type="ECO:0000313" key="7">
    <source>
        <dbReference type="EMBL" id="VDD88641.1"/>
    </source>
</evidence>
<evidence type="ECO:0000256" key="4">
    <source>
        <dbReference type="ARBA" id="ARBA00022989"/>
    </source>
</evidence>
<reference evidence="7 8" key="2">
    <citation type="submission" date="2018-10" db="EMBL/GenBank/DDBJ databases">
        <authorList>
            <consortium name="Pathogen Informatics"/>
        </authorList>
    </citation>
    <scope>NUCLEOTIDE SEQUENCE [LARGE SCALE GENOMIC DNA]</scope>
</reference>
<dbReference type="WBParaSite" id="EVEC_0000407501-mRNA-1">
    <property type="protein sequence ID" value="EVEC_0000407501-mRNA-1"/>
    <property type="gene ID" value="EVEC_0000407501"/>
</dbReference>
<name>A0A0N4V262_ENTVE</name>
<keyword evidence="4 6" id="KW-1133">Transmembrane helix</keyword>
<comment type="subcellular location">
    <subcellularLocation>
        <location evidence="1">Membrane</location>
        <topology evidence="1">Multi-pass membrane protein</topology>
    </subcellularLocation>
</comment>
<dbReference type="GO" id="GO:0033013">
    <property type="term" value="P:tetrapyrrole metabolic process"/>
    <property type="evidence" value="ECO:0007669"/>
    <property type="project" value="UniProtKB-ARBA"/>
</dbReference>
<evidence type="ECO:0000256" key="2">
    <source>
        <dbReference type="ARBA" id="ARBA00007524"/>
    </source>
</evidence>
<dbReference type="PANTHER" id="PTHR10057">
    <property type="entry name" value="PERIPHERAL-TYPE BENZODIAZEPINE RECEPTOR"/>
    <property type="match status" value="1"/>
</dbReference>
<protein>
    <submittedName>
        <fullName evidence="9">TspO/MBR family protein</fullName>
    </submittedName>
</protein>
<evidence type="ECO:0000256" key="3">
    <source>
        <dbReference type="ARBA" id="ARBA00022692"/>
    </source>
</evidence>
<dbReference type="Proteomes" id="UP000274131">
    <property type="component" value="Unassembled WGS sequence"/>
</dbReference>
<accession>A0A0N4V262</accession>
<evidence type="ECO:0000313" key="9">
    <source>
        <dbReference type="WBParaSite" id="EVEC_0000407501-mRNA-1"/>
    </source>
</evidence>
<keyword evidence="8" id="KW-1185">Reference proteome</keyword>
<dbReference type="STRING" id="51028.A0A0N4V262"/>
<organism evidence="9">
    <name type="scientific">Enterobius vermicularis</name>
    <name type="common">Human pinworm</name>
    <dbReference type="NCBI Taxonomy" id="51028"/>
    <lineage>
        <taxon>Eukaryota</taxon>
        <taxon>Metazoa</taxon>
        <taxon>Ecdysozoa</taxon>
        <taxon>Nematoda</taxon>
        <taxon>Chromadorea</taxon>
        <taxon>Rhabditida</taxon>
        <taxon>Spirurina</taxon>
        <taxon>Oxyuridomorpha</taxon>
        <taxon>Oxyuroidea</taxon>
        <taxon>Oxyuridae</taxon>
        <taxon>Enterobius</taxon>
    </lineage>
</organism>
<dbReference type="InterPro" id="IPR004307">
    <property type="entry name" value="TspO_MBR"/>
</dbReference>
<dbReference type="EMBL" id="UXUI01007683">
    <property type="protein sequence ID" value="VDD88641.1"/>
    <property type="molecule type" value="Genomic_DNA"/>
</dbReference>
<feature type="transmembrane region" description="Helical" evidence="6">
    <location>
        <begin position="107"/>
        <end position="125"/>
    </location>
</feature>
<dbReference type="Pfam" id="PF03073">
    <property type="entry name" value="TspO_MBR"/>
    <property type="match status" value="1"/>
</dbReference>
<dbReference type="OrthoDB" id="8841220at2759"/>
<dbReference type="InterPro" id="IPR038330">
    <property type="entry name" value="TspO/MBR-related_sf"/>
</dbReference>
<evidence type="ECO:0000313" key="8">
    <source>
        <dbReference type="Proteomes" id="UP000274131"/>
    </source>
</evidence>
<dbReference type="Gene3D" id="1.20.1260.100">
    <property type="entry name" value="TspO/MBR protein"/>
    <property type="match status" value="1"/>
</dbReference>
<reference evidence="9" key="1">
    <citation type="submission" date="2016-04" db="UniProtKB">
        <authorList>
            <consortium name="WormBaseParasite"/>
        </authorList>
    </citation>
    <scope>IDENTIFICATION</scope>
</reference>
<feature type="transmembrane region" description="Helical" evidence="6">
    <location>
        <begin position="12"/>
        <end position="29"/>
    </location>
</feature>
<evidence type="ECO:0000256" key="1">
    <source>
        <dbReference type="ARBA" id="ARBA00004141"/>
    </source>
</evidence>
<dbReference type="GO" id="GO:0005741">
    <property type="term" value="C:mitochondrial outer membrane"/>
    <property type="evidence" value="ECO:0007669"/>
    <property type="project" value="TreeGrafter"/>
</dbReference>
<evidence type="ECO:0000256" key="6">
    <source>
        <dbReference type="SAM" id="Phobius"/>
    </source>
</evidence>
<evidence type="ECO:0000256" key="5">
    <source>
        <dbReference type="ARBA" id="ARBA00023136"/>
    </source>
</evidence>
<dbReference type="PANTHER" id="PTHR10057:SF0">
    <property type="entry name" value="TRANSLOCATOR PROTEIN"/>
    <property type="match status" value="1"/>
</dbReference>
<keyword evidence="3 6" id="KW-0812">Transmembrane</keyword>
<feature type="transmembrane region" description="Helical" evidence="6">
    <location>
        <begin position="132"/>
        <end position="151"/>
    </location>
</feature>